<organism evidence="1 2">
    <name type="scientific">Agrilactobacillus yilanensis</name>
    <dbReference type="NCBI Taxonomy" id="2485997"/>
    <lineage>
        <taxon>Bacteria</taxon>
        <taxon>Bacillati</taxon>
        <taxon>Bacillota</taxon>
        <taxon>Bacilli</taxon>
        <taxon>Lactobacillales</taxon>
        <taxon>Lactobacillaceae</taxon>
        <taxon>Agrilactobacillus</taxon>
    </lineage>
</organism>
<keyword evidence="2" id="KW-1185">Reference proteome</keyword>
<dbReference type="SUPFAM" id="SSF52540">
    <property type="entry name" value="P-loop containing nucleoside triphosphate hydrolases"/>
    <property type="match status" value="1"/>
</dbReference>
<dbReference type="EMBL" id="JBHTOP010000026">
    <property type="protein sequence ID" value="MFD1672404.1"/>
    <property type="molecule type" value="Genomic_DNA"/>
</dbReference>
<dbReference type="RefSeq" id="WP_125712213.1">
    <property type="nucleotide sequence ID" value="NZ_JBHTOP010000026.1"/>
</dbReference>
<name>A0ABW4J7R1_9LACO</name>
<dbReference type="Proteomes" id="UP001597267">
    <property type="component" value="Unassembled WGS sequence"/>
</dbReference>
<dbReference type="Gene3D" id="3.40.50.300">
    <property type="entry name" value="P-loop containing nucleotide triphosphate hydrolases"/>
    <property type="match status" value="1"/>
</dbReference>
<comment type="caution">
    <text evidence="1">The sequence shown here is derived from an EMBL/GenBank/DDBJ whole genome shotgun (WGS) entry which is preliminary data.</text>
</comment>
<evidence type="ECO:0000313" key="2">
    <source>
        <dbReference type="Proteomes" id="UP001597267"/>
    </source>
</evidence>
<dbReference type="InterPro" id="IPR027417">
    <property type="entry name" value="P-loop_NTPase"/>
</dbReference>
<reference evidence="2" key="1">
    <citation type="journal article" date="2019" name="Int. J. Syst. Evol. Microbiol.">
        <title>The Global Catalogue of Microorganisms (GCM) 10K type strain sequencing project: providing services to taxonomists for standard genome sequencing and annotation.</title>
        <authorList>
            <consortium name="The Broad Institute Genomics Platform"/>
            <consortium name="The Broad Institute Genome Sequencing Center for Infectious Disease"/>
            <person name="Wu L."/>
            <person name="Ma J."/>
        </authorList>
    </citation>
    <scope>NUCLEOTIDE SEQUENCE [LARGE SCALE GENOMIC DNA]</scope>
    <source>
        <strain evidence="2">CCM 8896</strain>
    </source>
</reference>
<evidence type="ECO:0000313" key="1">
    <source>
        <dbReference type="EMBL" id="MFD1672404.1"/>
    </source>
</evidence>
<gene>
    <name evidence="1" type="ORF">ACFQ5M_09865</name>
</gene>
<sequence length="181" mass="20819">MNIALIGPHGVGKTVLGKPAAKATKLTYYSLDTARSQYFIKYGYDPRQAEQYIRQNNMIALFQYWKPFAIQAIQEIMPAKNDCLFDLGASFIVSPTVAEIAELQNLAKVNNTKLILVLPSDNLEISKRVLTKQGIYNELTEHFLDNYEHYQITDHIFFTDGYTTDENIQRLIRLIHRLKAF</sequence>
<proteinExistence type="predicted"/>
<accession>A0ABW4J7R1</accession>
<protein>
    <submittedName>
        <fullName evidence="1">AAA family ATPase</fullName>
    </submittedName>
</protein>